<sequence>MKKAYPFQYITRALRGFIPGRTVLMLLLFIGAHQLPAQALSVPDSSMARRSLIDTITAPYTMISPSDGRILSDPFSSILVKFEVRELEDRLYLIFKHSRENRFPDISAGNMIIRRSRSDGSIDQIKIFLDEIGALVVRIHPRGGRSELSLSLFGTTLYNRIPIFLDVQEIIQTDINRILELAGGRIPWEQLTPPSRPEEYQNLRQMLDDLRTVLPSLPDSEDGAMDARGNMIRIETLGLHALPGFNCSGFAKFVVDGMYFPITDSLSDVELLKIRHPEYRGTELSRKFEESRDPYFGLDWTRNLAVAMDAVARGEDASRLEAIVRRRPEALDVRSTPYIEYRDDLGYPVESLVQVLYLQALENPGDLYLGSINGEFGNDPVLWQHFHVVVLFPYFDDTGRFRVAVLERNVESSPASLQRRYPGNYVHLVRITPSEKYILPEIPGVN</sequence>
<dbReference type="RefSeq" id="WP_024267668.1">
    <property type="nucleotide sequence ID" value="NC_023035.1"/>
</dbReference>
<dbReference type="AlphaFoldDB" id="V5WGJ5"/>
<accession>V5WGJ5</accession>
<protein>
    <submittedName>
        <fullName evidence="1">Uncharacterized protein</fullName>
    </submittedName>
</protein>
<name>V5WGJ5_9SPIO</name>
<dbReference type="STRING" id="1307761.L21SP2_1346"/>
<dbReference type="HOGENOM" id="CLU_613802_0_0_12"/>
<reference evidence="1 2" key="1">
    <citation type="journal article" date="2015" name="Stand. Genomic Sci.">
        <title>Complete genome sequence and description of Salinispira pacifica gen. nov., sp. nov., a novel spirochaete isolated form a hypersaline microbial mat.</title>
        <authorList>
            <person name="Ben Hania W."/>
            <person name="Joseph M."/>
            <person name="Schumann P."/>
            <person name="Bunk B."/>
            <person name="Fiebig A."/>
            <person name="Sproer C."/>
            <person name="Klenk H.P."/>
            <person name="Fardeau M.L."/>
            <person name="Spring S."/>
        </authorList>
    </citation>
    <scope>NUCLEOTIDE SEQUENCE [LARGE SCALE GENOMIC DNA]</scope>
    <source>
        <strain evidence="1 2">L21-RPul-D2</strain>
    </source>
</reference>
<evidence type="ECO:0000313" key="2">
    <source>
        <dbReference type="Proteomes" id="UP000018680"/>
    </source>
</evidence>
<evidence type="ECO:0000313" key="1">
    <source>
        <dbReference type="EMBL" id="AHC14745.1"/>
    </source>
</evidence>
<dbReference type="Proteomes" id="UP000018680">
    <property type="component" value="Chromosome"/>
</dbReference>
<dbReference type="eggNOG" id="ENOG5033VGK">
    <property type="taxonomic scope" value="Bacteria"/>
</dbReference>
<dbReference type="EMBL" id="CP006939">
    <property type="protein sequence ID" value="AHC14745.1"/>
    <property type="molecule type" value="Genomic_DNA"/>
</dbReference>
<gene>
    <name evidence="1" type="ORF">L21SP2_1346</name>
</gene>
<organism evidence="1 2">
    <name type="scientific">Salinispira pacifica</name>
    <dbReference type="NCBI Taxonomy" id="1307761"/>
    <lineage>
        <taxon>Bacteria</taxon>
        <taxon>Pseudomonadati</taxon>
        <taxon>Spirochaetota</taxon>
        <taxon>Spirochaetia</taxon>
        <taxon>Spirochaetales</taxon>
        <taxon>Spirochaetaceae</taxon>
        <taxon>Salinispira</taxon>
    </lineage>
</organism>
<keyword evidence="2" id="KW-1185">Reference proteome</keyword>
<dbReference type="KEGG" id="slr:L21SP2_1346"/>
<proteinExistence type="predicted"/>
<dbReference type="PATRIC" id="fig|1307761.3.peg.1339"/>
<dbReference type="OrthoDB" id="354488at2"/>